<dbReference type="SUPFAM" id="SSF52540">
    <property type="entry name" value="P-loop containing nucleoside triphosphate hydrolases"/>
    <property type="match status" value="2"/>
</dbReference>
<dbReference type="Proteomes" id="UP000193964">
    <property type="component" value="Unassembled WGS sequence"/>
</dbReference>
<evidence type="ECO:0000256" key="3">
    <source>
        <dbReference type="ARBA" id="ARBA00022741"/>
    </source>
</evidence>
<comment type="caution">
    <text evidence="6">The sequence shown here is derived from an EMBL/GenBank/DDBJ whole genome shotgun (WGS) entry which is preliminary data.</text>
</comment>
<evidence type="ECO:0000256" key="2">
    <source>
        <dbReference type="ARBA" id="ARBA00022448"/>
    </source>
</evidence>
<accession>A0A1X2F6B2</accession>
<gene>
    <name evidence="6" type="ORF">AWC31_29450</name>
</gene>
<dbReference type="Gene3D" id="3.40.50.300">
    <property type="entry name" value="P-loop containing nucleotide triphosphate hydrolases"/>
    <property type="match status" value="2"/>
</dbReference>
<dbReference type="RefSeq" id="WP_085145671.1">
    <property type="nucleotide sequence ID" value="NZ_JACKUA010000012.1"/>
</dbReference>
<dbReference type="SMART" id="SM00382">
    <property type="entry name" value="AAA"/>
    <property type="match status" value="2"/>
</dbReference>
<dbReference type="InterPro" id="IPR027417">
    <property type="entry name" value="P-loop_NTPase"/>
</dbReference>
<evidence type="ECO:0000256" key="4">
    <source>
        <dbReference type="ARBA" id="ARBA00022840"/>
    </source>
</evidence>
<dbReference type="CDD" id="cd03257">
    <property type="entry name" value="ABC_NikE_OppD_transporters"/>
    <property type="match status" value="1"/>
</dbReference>
<dbReference type="EMBL" id="LQQA01000017">
    <property type="protein sequence ID" value="ORX13898.1"/>
    <property type="molecule type" value="Genomic_DNA"/>
</dbReference>
<evidence type="ECO:0000313" key="6">
    <source>
        <dbReference type="EMBL" id="ORX13898.1"/>
    </source>
</evidence>
<dbReference type="OrthoDB" id="8036461at2"/>
<dbReference type="PROSITE" id="PS50893">
    <property type="entry name" value="ABC_TRANSPORTER_2"/>
    <property type="match status" value="2"/>
</dbReference>
<evidence type="ECO:0000256" key="1">
    <source>
        <dbReference type="ARBA" id="ARBA00005417"/>
    </source>
</evidence>
<sequence>MSVVAASALTITAASGRILAGPVDLDLEASTVTALIAPSGGGKSLVCRSLVGDLPAGTTLSGGARVGDIEVAALDRRALRALRRSRIAYVGQDPGSALNPAATVTNLLTELAHPDAPSVTELLDMVQLDHGLATRRAVRLSGGQQRRVALARAMSRLTPVLVLDEPFAGLHQPLRDDIATLIRTWASDRRVAVLVTAHTTGTAATVADHVVELGAAAAPTPPVRDAPKRRPTGRDVLEVRRLTVTFGAHRVLDEAGLTLGAGSAVALVGDSGAGKSTFARALTGQVVADGGEIVLGGTALAQPLHRRSRSDKMAIQLVPQDPAATLNPRRTVGATLDRALRSNGHRGAVADVLARVGLPDDFAKRYPHMLSGGQRQRVAIARALAYAPKVLVCDEITSALDPAAAATVMDVLEREMDRGLAVLMITHDAELAAGNCVRTVRLADGRLSTDEYGRESP</sequence>
<dbReference type="PROSITE" id="PS00211">
    <property type="entry name" value="ABC_TRANSPORTER_1"/>
    <property type="match status" value="2"/>
</dbReference>
<proteinExistence type="inferred from homology"/>
<dbReference type="InterPro" id="IPR003593">
    <property type="entry name" value="AAA+_ATPase"/>
</dbReference>
<comment type="similarity">
    <text evidence="1">Belongs to the ABC transporter superfamily.</text>
</comment>
<dbReference type="InterPro" id="IPR017871">
    <property type="entry name" value="ABC_transporter-like_CS"/>
</dbReference>
<dbReference type="GO" id="GO:0016887">
    <property type="term" value="F:ATP hydrolysis activity"/>
    <property type="evidence" value="ECO:0007669"/>
    <property type="project" value="InterPro"/>
</dbReference>
<dbReference type="Pfam" id="PF00005">
    <property type="entry name" value="ABC_tran"/>
    <property type="match status" value="2"/>
</dbReference>
<keyword evidence="3" id="KW-0547">Nucleotide-binding</keyword>
<feature type="domain" description="ABC transporter" evidence="5">
    <location>
        <begin position="237"/>
        <end position="457"/>
    </location>
</feature>
<dbReference type="PANTHER" id="PTHR43776">
    <property type="entry name" value="TRANSPORT ATP-BINDING PROTEIN"/>
    <property type="match status" value="1"/>
</dbReference>
<dbReference type="AlphaFoldDB" id="A0A1X2F6B2"/>
<organism evidence="6 7">
    <name type="scientific">Mycolicibacterium wolinskyi</name>
    <dbReference type="NCBI Taxonomy" id="59750"/>
    <lineage>
        <taxon>Bacteria</taxon>
        <taxon>Bacillati</taxon>
        <taxon>Actinomycetota</taxon>
        <taxon>Actinomycetes</taxon>
        <taxon>Mycobacteriales</taxon>
        <taxon>Mycobacteriaceae</taxon>
        <taxon>Mycolicibacterium</taxon>
    </lineage>
</organism>
<evidence type="ECO:0000313" key="7">
    <source>
        <dbReference type="Proteomes" id="UP000193964"/>
    </source>
</evidence>
<evidence type="ECO:0000259" key="5">
    <source>
        <dbReference type="PROSITE" id="PS50893"/>
    </source>
</evidence>
<keyword evidence="2" id="KW-0813">Transport</keyword>
<protein>
    <recommendedName>
        <fullName evidence="5">ABC transporter domain-containing protein</fullName>
    </recommendedName>
</protein>
<dbReference type="PANTHER" id="PTHR43776:SF7">
    <property type="entry name" value="D,D-DIPEPTIDE TRANSPORT ATP-BINDING PROTEIN DDPF-RELATED"/>
    <property type="match status" value="1"/>
</dbReference>
<dbReference type="GO" id="GO:0055085">
    <property type="term" value="P:transmembrane transport"/>
    <property type="evidence" value="ECO:0007669"/>
    <property type="project" value="UniProtKB-ARBA"/>
</dbReference>
<keyword evidence="4" id="KW-0067">ATP-binding</keyword>
<name>A0A1X2F6B2_9MYCO</name>
<dbReference type="GO" id="GO:0005524">
    <property type="term" value="F:ATP binding"/>
    <property type="evidence" value="ECO:0007669"/>
    <property type="project" value="UniProtKB-KW"/>
</dbReference>
<dbReference type="InterPro" id="IPR003439">
    <property type="entry name" value="ABC_transporter-like_ATP-bd"/>
</dbReference>
<dbReference type="InterPro" id="IPR050319">
    <property type="entry name" value="ABC_transp_ATP-bind"/>
</dbReference>
<feature type="domain" description="ABC transporter" evidence="5">
    <location>
        <begin position="4"/>
        <end position="240"/>
    </location>
</feature>
<reference evidence="6 7" key="1">
    <citation type="submission" date="2016-01" db="EMBL/GenBank/DDBJ databases">
        <title>The new phylogeny of the genus Mycobacterium.</title>
        <authorList>
            <person name="Tarcisio F."/>
            <person name="Conor M."/>
            <person name="Antonella G."/>
            <person name="Elisabetta G."/>
            <person name="Giulia F.S."/>
            <person name="Sara T."/>
            <person name="Anna F."/>
            <person name="Clotilde B."/>
            <person name="Roberto B."/>
            <person name="Veronica D.S."/>
            <person name="Fabio R."/>
            <person name="Monica P."/>
            <person name="Olivier J."/>
            <person name="Enrico T."/>
            <person name="Nicola S."/>
        </authorList>
    </citation>
    <scope>NUCLEOTIDE SEQUENCE [LARGE SCALE GENOMIC DNA]</scope>
    <source>
        <strain evidence="6 7">ATCC 700010</strain>
    </source>
</reference>